<keyword evidence="2" id="KW-0238">DNA-binding</keyword>
<dbReference type="InterPro" id="IPR010982">
    <property type="entry name" value="Lambda_DNA-bd_dom_sf"/>
</dbReference>
<protein>
    <submittedName>
        <fullName evidence="5">Helix-turn-helix domain-containing protein</fullName>
    </submittedName>
</protein>
<dbReference type="EMBL" id="JAINVV010000001">
    <property type="protein sequence ID" value="MBY8820931.1"/>
    <property type="molecule type" value="Genomic_DNA"/>
</dbReference>
<dbReference type="SUPFAM" id="SSF47413">
    <property type="entry name" value="lambda repressor-like DNA-binding domains"/>
    <property type="match status" value="1"/>
</dbReference>
<accession>A0ABS7PI01</accession>
<dbReference type="InterPro" id="IPR001387">
    <property type="entry name" value="Cro/C1-type_HTH"/>
</dbReference>
<sequence length="186" mass="20121">MHSQPRPPLLAHVASNLRRYRGARAMSQDALATASSVSRRMIAAIEAGDANVSLATLDRLAEALDVRFSDLVQGPAGANPERIEALAWAGDDPASQGTLLSSFTAANEVEVWRWSLGAGQSYLPVIHGPAWTETVCVTQGTLIIHFIDGPLTIGTGDFHAYRCDDTTRRYENPGPEAVHFFRTIAH</sequence>
<dbReference type="InterPro" id="IPR014710">
    <property type="entry name" value="RmlC-like_jellyroll"/>
</dbReference>
<dbReference type="PANTHER" id="PTHR46797:SF23">
    <property type="entry name" value="HTH-TYPE TRANSCRIPTIONAL REGULATOR SUTR"/>
    <property type="match status" value="1"/>
</dbReference>
<evidence type="ECO:0000256" key="3">
    <source>
        <dbReference type="ARBA" id="ARBA00023163"/>
    </source>
</evidence>
<dbReference type="Proteomes" id="UP000706039">
    <property type="component" value="Unassembled WGS sequence"/>
</dbReference>
<evidence type="ECO:0000259" key="4">
    <source>
        <dbReference type="PROSITE" id="PS50943"/>
    </source>
</evidence>
<dbReference type="InterPro" id="IPR011051">
    <property type="entry name" value="RmlC_Cupin_sf"/>
</dbReference>
<dbReference type="PROSITE" id="PS50943">
    <property type="entry name" value="HTH_CROC1"/>
    <property type="match status" value="1"/>
</dbReference>
<dbReference type="RefSeq" id="WP_222988027.1">
    <property type="nucleotide sequence ID" value="NZ_JAINVV010000001.1"/>
</dbReference>
<dbReference type="InterPro" id="IPR050807">
    <property type="entry name" value="TransReg_Diox_bact_type"/>
</dbReference>
<keyword evidence="1" id="KW-0805">Transcription regulation</keyword>
<gene>
    <name evidence="5" type="ORF">K7G82_01430</name>
</gene>
<dbReference type="CDD" id="cd00093">
    <property type="entry name" value="HTH_XRE"/>
    <property type="match status" value="1"/>
</dbReference>
<dbReference type="Pfam" id="PF01381">
    <property type="entry name" value="HTH_3"/>
    <property type="match status" value="1"/>
</dbReference>
<reference evidence="5 6" key="1">
    <citation type="submission" date="2021-08" db="EMBL/GenBank/DDBJ databases">
        <authorList>
            <person name="Tuo L."/>
        </authorList>
    </citation>
    <scope>NUCLEOTIDE SEQUENCE [LARGE SCALE GENOMIC DNA]</scope>
    <source>
        <strain evidence="5 6">JCM 31229</strain>
    </source>
</reference>
<dbReference type="PANTHER" id="PTHR46797">
    <property type="entry name" value="HTH-TYPE TRANSCRIPTIONAL REGULATOR"/>
    <property type="match status" value="1"/>
</dbReference>
<name>A0ABS7PI01_9SPHN</name>
<dbReference type="Gene3D" id="2.60.120.10">
    <property type="entry name" value="Jelly Rolls"/>
    <property type="match status" value="1"/>
</dbReference>
<evidence type="ECO:0000256" key="2">
    <source>
        <dbReference type="ARBA" id="ARBA00023125"/>
    </source>
</evidence>
<evidence type="ECO:0000256" key="1">
    <source>
        <dbReference type="ARBA" id="ARBA00023015"/>
    </source>
</evidence>
<comment type="caution">
    <text evidence="5">The sequence shown here is derived from an EMBL/GenBank/DDBJ whole genome shotgun (WGS) entry which is preliminary data.</text>
</comment>
<evidence type="ECO:0000313" key="6">
    <source>
        <dbReference type="Proteomes" id="UP000706039"/>
    </source>
</evidence>
<evidence type="ECO:0000313" key="5">
    <source>
        <dbReference type="EMBL" id="MBY8820931.1"/>
    </source>
</evidence>
<dbReference type="SUPFAM" id="SSF51182">
    <property type="entry name" value="RmlC-like cupins"/>
    <property type="match status" value="1"/>
</dbReference>
<dbReference type="Gene3D" id="1.10.260.40">
    <property type="entry name" value="lambda repressor-like DNA-binding domains"/>
    <property type="match status" value="1"/>
</dbReference>
<keyword evidence="3" id="KW-0804">Transcription</keyword>
<dbReference type="SMART" id="SM00530">
    <property type="entry name" value="HTH_XRE"/>
    <property type="match status" value="1"/>
</dbReference>
<feature type="domain" description="HTH cro/C1-type" evidence="4">
    <location>
        <begin position="17"/>
        <end position="71"/>
    </location>
</feature>
<organism evidence="5 6">
    <name type="scientific">Sphingomonas colocasiae</name>
    <dbReference type="NCBI Taxonomy" id="1848973"/>
    <lineage>
        <taxon>Bacteria</taxon>
        <taxon>Pseudomonadati</taxon>
        <taxon>Pseudomonadota</taxon>
        <taxon>Alphaproteobacteria</taxon>
        <taxon>Sphingomonadales</taxon>
        <taxon>Sphingomonadaceae</taxon>
        <taxon>Sphingomonas</taxon>
    </lineage>
</organism>
<proteinExistence type="predicted"/>
<keyword evidence="6" id="KW-1185">Reference proteome</keyword>